<sequence length="71" mass="7785">MVQIKFLFAFLAVVTMVVLAANTAEAKDCLSGAFKGGCFAWSRERCRRICMESGRPSGHCSPSMKCWCEGC</sequence>
<feature type="domain" description="Knottins-like" evidence="5">
    <location>
        <begin position="26"/>
        <end position="71"/>
    </location>
</feature>
<evidence type="ECO:0000256" key="1">
    <source>
        <dbReference type="ARBA" id="ARBA00004613"/>
    </source>
</evidence>
<dbReference type="EnsemblMetazoa" id="XM_017124522.1">
    <property type="protein sequence ID" value="XP_016980011.1"/>
    <property type="gene ID" value="LOC108045227"/>
</dbReference>
<name>A0A6P4F3U6_DRORH</name>
<keyword evidence="7" id="KW-1185">Reference proteome</keyword>
<comment type="subcellular location">
    <subcellularLocation>
        <location evidence="1">Secreted</location>
    </subcellularLocation>
</comment>
<feature type="chain" id="PRO_5028234574" evidence="4">
    <location>
        <begin position="21"/>
        <end position="71"/>
    </location>
</feature>
<gene>
    <name evidence="8" type="primary">LOC108045227</name>
    <name evidence="6" type="synonym">108045227</name>
</gene>
<dbReference type="Proteomes" id="UP001652680">
    <property type="component" value="Unassembled WGS sequence"/>
</dbReference>
<dbReference type="GO" id="GO:0005576">
    <property type="term" value="C:extracellular region"/>
    <property type="evidence" value="ECO:0007669"/>
    <property type="project" value="UniProtKB-SubCell"/>
</dbReference>
<dbReference type="InterPro" id="IPR036574">
    <property type="entry name" value="Scorpion_toxin-like_sf"/>
</dbReference>
<keyword evidence="2" id="KW-0964">Secreted</keyword>
<evidence type="ECO:0000256" key="2">
    <source>
        <dbReference type="ARBA" id="ARBA00022525"/>
    </source>
</evidence>
<dbReference type="InterPro" id="IPR003614">
    <property type="entry name" value="Knottins"/>
</dbReference>
<evidence type="ECO:0000313" key="7">
    <source>
        <dbReference type="Proteomes" id="UP001652680"/>
    </source>
</evidence>
<dbReference type="Gene3D" id="3.30.30.10">
    <property type="entry name" value="Knottin, scorpion toxin-like"/>
    <property type="match status" value="1"/>
</dbReference>
<protein>
    <submittedName>
        <fullName evidence="8">Drosomycin-like</fullName>
    </submittedName>
</protein>
<dbReference type="SUPFAM" id="SSF57095">
    <property type="entry name" value="Scorpion toxin-like"/>
    <property type="match status" value="1"/>
</dbReference>
<organism evidence="8">
    <name type="scientific">Drosophila rhopaloa</name>
    <name type="common">Fruit fly</name>
    <dbReference type="NCBI Taxonomy" id="1041015"/>
    <lineage>
        <taxon>Eukaryota</taxon>
        <taxon>Metazoa</taxon>
        <taxon>Ecdysozoa</taxon>
        <taxon>Arthropoda</taxon>
        <taxon>Hexapoda</taxon>
        <taxon>Insecta</taxon>
        <taxon>Pterygota</taxon>
        <taxon>Neoptera</taxon>
        <taxon>Endopterygota</taxon>
        <taxon>Diptera</taxon>
        <taxon>Brachycera</taxon>
        <taxon>Muscomorpha</taxon>
        <taxon>Ephydroidea</taxon>
        <taxon>Drosophilidae</taxon>
        <taxon>Drosophila</taxon>
        <taxon>Sophophora</taxon>
    </lineage>
</organism>
<dbReference type="GO" id="GO:0006952">
    <property type="term" value="P:defense response"/>
    <property type="evidence" value="ECO:0007669"/>
    <property type="project" value="InterPro"/>
</dbReference>
<proteinExistence type="predicted"/>
<dbReference type="AlphaFoldDB" id="A0A6P4F3U6"/>
<evidence type="ECO:0000256" key="4">
    <source>
        <dbReference type="SAM" id="SignalP"/>
    </source>
</evidence>
<keyword evidence="3" id="KW-1015">Disulfide bond</keyword>
<dbReference type="Pfam" id="PF00304">
    <property type="entry name" value="Gamma-thionin"/>
    <property type="match status" value="1"/>
</dbReference>
<dbReference type="GeneID" id="108045227"/>
<accession>A0A6P4F3U6</accession>
<feature type="signal peptide" evidence="4">
    <location>
        <begin position="1"/>
        <end position="20"/>
    </location>
</feature>
<dbReference type="GO" id="GO:0051707">
    <property type="term" value="P:response to other organism"/>
    <property type="evidence" value="ECO:0007669"/>
    <property type="project" value="UniProtKB-ARBA"/>
</dbReference>
<reference evidence="6" key="3">
    <citation type="submission" date="2025-05" db="UniProtKB">
        <authorList>
            <consortium name="EnsemblMetazoa"/>
        </authorList>
    </citation>
    <scope>IDENTIFICATION</scope>
</reference>
<dbReference type="OrthoDB" id="7855370at2759"/>
<reference evidence="7" key="1">
    <citation type="journal article" date="2021" name="Elife">
        <title>Highly contiguous assemblies of 101 drosophilid genomes.</title>
        <authorList>
            <person name="Kim B.Y."/>
            <person name="Wang J.R."/>
            <person name="Miller D.E."/>
            <person name="Barmina O."/>
            <person name="Delaney E."/>
            <person name="Thompson A."/>
            <person name="Comeault A.A."/>
            <person name="Peede D."/>
            <person name="D'Agostino E.R."/>
            <person name="Pelaez J."/>
            <person name="Aguilar J.M."/>
            <person name="Haji D."/>
            <person name="Matsunaga T."/>
            <person name="Armstrong E.E."/>
            <person name="Zych M."/>
            <person name="Ogawa Y."/>
            <person name="Stamenkovic-Radak M."/>
            <person name="Jelic M."/>
            <person name="Veselinovic M.S."/>
            <person name="Tanaskovic M."/>
            <person name="Eric P."/>
            <person name="Gao J.J."/>
            <person name="Katoh T.K."/>
            <person name="Toda M.J."/>
            <person name="Watabe H."/>
            <person name="Watada M."/>
            <person name="Davis J.S."/>
            <person name="Moyle L.C."/>
            <person name="Manoli G."/>
            <person name="Bertolini E."/>
            <person name="Kostal V."/>
            <person name="Hawley R.S."/>
            <person name="Takahashi A."/>
            <person name="Jones C.D."/>
            <person name="Price D.K."/>
            <person name="Whiteman N."/>
            <person name="Kopp A."/>
            <person name="Matute D.R."/>
            <person name="Petrov D.A."/>
        </authorList>
    </citation>
    <scope>NUCLEOTIDE SEQUENCE [LARGE SCALE GENOMIC DNA]</scope>
</reference>
<dbReference type="SMART" id="SM00505">
    <property type="entry name" value="Knot1"/>
    <property type="match status" value="1"/>
</dbReference>
<dbReference type="RefSeq" id="XP_016980011.1">
    <property type="nucleotide sequence ID" value="XM_017124522.1"/>
</dbReference>
<evidence type="ECO:0000313" key="6">
    <source>
        <dbReference type="EnsemblMetazoa" id="XP_016980011.1"/>
    </source>
</evidence>
<evidence type="ECO:0000256" key="3">
    <source>
        <dbReference type="ARBA" id="ARBA00023157"/>
    </source>
</evidence>
<evidence type="ECO:0000313" key="8">
    <source>
        <dbReference type="RefSeq" id="XP_016980011.1"/>
    </source>
</evidence>
<evidence type="ECO:0000259" key="5">
    <source>
        <dbReference type="SMART" id="SM00505"/>
    </source>
</evidence>
<keyword evidence="4" id="KW-0732">Signal</keyword>
<reference evidence="8" key="2">
    <citation type="submission" date="2025-04" db="UniProtKB">
        <authorList>
            <consortium name="RefSeq"/>
        </authorList>
    </citation>
    <scope>IDENTIFICATION</scope>
</reference>